<feature type="transmembrane region" description="Helical" evidence="1">
    <location>
        <begin position="35"/>
        <end position="54"/>
    </location>
</feature>
<dbReference type="RefSeq" id="WP_190824889.1">
    <property type="nucleotide sequence ID" value="NZ_CAWPPI010000005.1"/>
</dbReference>
<evidence type="ECO:0000313" key="3">
    <source>
        <dbReference type="Proteomes" id="UP000629098"/>
    </source>
</evidence>
<keyword evidence="1" id="KW-0812">Transmembrane</keyword>
<protein>
    <submittedName>
        <fullName evidence="2">Uncharacterized protein</fullName>
    </submittedName>
</protein>
<accession>A0A8J6XCL2</accession>
<gene>
    <name evidence="2" type="ORF">ICL16_00220</name>
</gene>
<evidence type="ECO:0000313" key="2">
    <source>
        <dbReference type="EMBL" id="MBD2770588.1"/>
    </source>
</evidence>
<keyword evidence="3" id="KW-1185">Reference proteome</keyword>
<comment type="caution">
    <text evidence="2">The sequence shown here is derived from an EMBL/GenBank/DDBJ whole genome shotgun (WGS) entry which is preliminary data.</text>
</comment>
<sequence>MINFLLKVFLLSAAISVLIKYFGPNLSIPATTTNAIAIVLSPTIIMAITLLWRYQKLQKINKTT</sequence>
<dbReference type="EMBL" id="JACXAE010000005">
    <property type="protein sequence ID" value="MBD2770588.1"/>
    <property type="molecule type" value="Genomic_DNA"/>
</dbReference>
<proteinExistence type="predicted"/>
<name>A0A8J6XCL2_9CYAN</name>
<dbReference type="Proteomes" id="UP000629098">
    <property type="component" value="Unassembled WGS sequence"/>
</dbReference>
<reference evidence="2" key="1">
    <citation type="submission" date="2020-09" db="EMBL/GenBank/DDBJ databases">
        <title>Iningainema tapete sp. nov. (Scytonemataceae, Cyanobacteria) from greenhouses in central Florida (USA) produces two types of nodularin with biosynthetic potential for microcystin-LR and anabaenopeptins.</title>
        <authorList>
            <person name="Berthold D.E."/>
            <person name="Lefler F.W."/>
            <person name="Huang I.-S."/>
            <person name="Abdulla H."/>
            <person name="Zimba P.V."/>
            <person name="Laughinghouse H.D. IV."/>
        </authorList>
    </citation>
    <scope>NUCLEOTIDE SEQUENCE</scope>
    <source>
        <strain evidence="2">BLCCT55</strain>
    </source>
</reference>
<evidence type="ECO:0000256" key="1">
    <source>
        <dbReference type="SAM" id="Phobius"/>
    </source>
</evidence>
<keyword evidence="1" id="KW-0472">Membrane</keyword>
<organism evidence="2 3">
    <name type="scientific">Iningainema tapete BLCC-T55</name>
    <dbReference type="NCBI Taxonomy" id="2748662"/>
    <lineage>
        <taxon>Bacteria</taxon>
        <taxon>Bacillati</taxon>
        <taxon>Cyanobacteriota</taxon>
        <taxon>Cyanophyceae</taxon>
        <taxon>Nostocales</taxon>
        <taxon>Scytonemataceae</taxon>
        <taxon>Iningainema tapete</taxon>
    </lineage>
</organism>
<dbReference type="AlphaFoldDB" id="A0A8J6XCL2"/>
<keyword evidence="1" id="KW-1133">Transmembrane helix</keyword>